<evidence type="ECO:0000313" key="7">
    <source>
        <dbReference type="EMBL" id="KOH45943.1"/>
    </source>
</evidence>
<dbReference type="InterPro" id="IPR013249">
    <property type="entry name" value="RNA_pol_sigma70_r4_t2"/>
</dbReference>
<protein>
    <recommendedName>
        <fullName evidence="9">RNA polymerase sigma-70 factor</fullName>
    </recommendedName>
</protein>
<dbReference type="InterPro" id="IPR039425">
    <property type="entry name" value="RNA_pol_sigma-70-like"/>
</dbReference>
<evidence type="ECO:0000256" key="2">
    <source>
        <dbReference type="ARBA" id="ARBA00023015"/>
    </source>
</evidence>
<feature type="domain" description="RNA polymerase sigma factor 70 region 4 type 2" evidence="6">
    <location>
        <begin position="106"/>
        <end position="157"/>
    </location>
</feature>
<dbReference type="GO" id="GO:0006352">
    <property type="term" value="P:DNA-templated transcription initiation"/>
    <property type="evidence" value="ECO:0007669"/>
    <property type="project" value="InterPro"/>
</dbReference>
<accession>A0A0L8VC58</accession>
<dbReference type="InterPro" id="IPR036388">
    <property type="entry name" value="WH-like_DNA-bd_sf"/>
</dbReference>
<dbReference type="InterPro" id="IPR014284">
    <property type="entry name" value="RNA_pol_sigma-70_dom"/>
</dbReference>
<name>A0A0L8VC58_9BACT</name>
<dbReference type="PANTHER" id="PTHR43133">
    <property type="entry name" value="RNA POLYMERASE ECF-TYPE SIGMA FACTO"/>
    <property type="match status" value="1"/>
</dbReference>
<evidence type="ECO:0000259" key="6">
    <source>
        <dbReference type="Pfam" id="PF08281"/>
    </source>
</evidence>
<keyword evidence="8" id="KW-1185">Reference proteome</keyword>
<reference evidence="8" key="1">
    <citation type="submission" date="2015-07" db="EMBL/GenBank/DDBJ databases">
        <title>Genome sequencing of Sunxiuqinia dokdonensis strain SK.</title>
        <authorList>
            <person name="Ahn S."/>
            <person name="Kim B.-C."/>
        </authorList>
    </citation>
    <scope>NUCLEOTIDE SEQUENCE [LARGE SCALE GENOMIC DNA]</scope>
    <source>
        <strain evidence="8">SK</strain>
    </source>
</reference>
<dbReference type="Pfam" id="PF04542">
    <property type="entry name" value="Sigma70_r2"/>
    <property type="match status" value="1"/>
</dbReference>
<evidence type="ECO:0000259" key="5">
    <source>
        <dbReference type="Pfam" id="PF04542"/>
    </source>
</evidence>
<dbReference type="PANTHER" id="PTHR43133:SF46">
    <property type="entry name" value="RNA POLYMERASE SIGMA-70 FACTOR ECF SUBFAMILY"/>
    <property type="match status" value="1"/>
</dbReference>
<comment type="caution">
    <text evidence="7">The sequence shown here is derived from an EMBL/GenBank/DDBJ whole genome shotgun (WGS) entry which is preliminary data.</text>
</comment>
<dbReference type="AlphaFoldDB" id="A0A0L8VC58"/>
<dbReference type="SUPFAM" id="SSF88659">
    <property type="entry name" value="Sigma3 and sigma4 domains of RNA polymerase sigma factors"/>
    <property type="match status" value="1"/>
</dbReference>
<dbReference type="InterPro" id="IPR014327">
    <property type="entry name" value="RNA_pol_sigma70_bacteroid"/>
</dbReference>
<proteinExistence type="inferred from homology"/>
<dbReference type="GO" id="GO:0016987">
    <property type="term" value="F:sigma factor activity"/>
    <property type="evidence" value="ECO:0007669"/>
    <property type="project" value="UniProtKB-KW"/>
</dbReference>
<dbReference type="STRING" id="1409788.NC99_12670"/>
<dbReference type="InterPro" id="IPR013324">
    <property type="entry name" value="RNA_pol_sigma_r3/r4-like"/>
</dbReference>
<keyword evidence="4" id="KW-0804">Transcription</keyword>
<dbReference type="SUPFAM" id="SSF88946">
    <property type="entry name" value="Sigma2 domain of RNA polymerase sigma factors"/>
    <property type="match status" value="1"/>
</dbReference>
<keyword evidence="3" id="KW-0731">Sigma factor</keyword>
<dbReference type="NCBIfam" id="TIGR02937">
    <property type="entry name" value="sigma70-ECF"/>
    <property type="match status" value="1"/>
</dbReference>
<dbReference type="Gene3D" id="1.10.1740.10">
    <property type="match status" value="1"/>
</dbReference>
<dbReference type="Pfam" id="PF08281">
    <property type="entry name" value="Sigma70_r4_2"/>
    <property type="match status" value="1"/>
</dbReference>
<dbReference type="NCBIfam" id="TIGR02985">
    <property type="entry name" value="Sig70_bacteroi1"/>
    <property type="match status" value="1"/>
</dbReference>
<dbReference type="InterPro" id="IPR007627">
    <property type="entry name" value="RNA_pol_sigma70_r2"/>
</dbReference>
<dbReference type="GO" id="GO:0003677">
    <property type="term" value="F:DNA binding"/>
    <property type="evidence" value="ECO:0007669"/>
    <property type="project" value="InterPro"/>
</dbReference>
<feature type="domain" description="RNA polymerase sigma-70 region 2" evidence="5">
    <location>
        <begin position="7"/>
        <end position="73"/>
    </location>
</feature>
<dbReference type="EMBL" id="LGIA01000060">
    <property type="protein sequence ID" value="KOH45943.1"/>
    <property type="molecule type" value="Genomic_DNA"/>
</dbReference>
<comment type="similarity">
    <text evidence="1">Belongs to the sigma-70 factor family. ECF subfamily.</text>
</comment>
<evidence type="ECO:0000256" key="3">
    <source>
        <dbReference type="ARBA" id="ARBA00023082"/>
    </source>
</evidence>
<evidence type="ECO:0008006" key="9">
    <source>
        <dbReference type="Google" id="ProtNLM"/>
    </source>
</evidence>
<dbReference type="InterPro" id="IPR013325">
    <property type="entry name" value="RNA_pol_sigma_r2"/>
</dbReference>
<dbReference type="Gene3D" id="1.10.10.10">
    <property type="entry name" value="Winged helix-like DNA-binding domain superfamily/Winged helix DNA-binding domain"/>
    <property type="match status" value="1"/>
</dbReference>
<dbReference type="CDD" id="cd06171">
    <property type="entry name" value="Sigma70_r4"/>
    <property type="match status" value="1"/>
</dbReference>
<keyword evidence="2" id="KW-0805">Transcription regulation</keyword>
<evidence type="ECO:0000256" key="1">
    <source>
        <dbReference type="ARBA" id="ARBA00010641"/>
    </source>
</evidence>
<sequence>MSDFNTIFRRYHQPLVLYAYKFVANEDVSLDLVQDVFALIWEKQKLGLDEEHLKAYLFRSTRNACLNYLKHQKVIQKHKQLTSLVNMEIRHFESGEKSLIEKESLAKIHQAIHSLSAIHREVIELSRFEGLKNKEIAERLNIPVRTVETRLFRALTSLKEELSEKLLHILLHICQLKK</sequence>
<dbReference type="PATRIC" id="fig|1409788.3.peg.1290"/>
<organism evidence="7 8">
    <name type="scientific">Sunxiuqinia dokdonensis</name>
    <dbReference type="NCBI Taxonomy" id="1409788"/>
    <lineage>
        <taxon>Bacteria</taxon>
        <taxon>Pseudomonadati</taxon>
        <taxon>Bacteroidota</taxon>
        <taxon>Bacteroidia</taxon>
        <taxon>Marinilabiliales</taxon>
        <taxon>Prolixibacteraceae</taxon>
        <taxon>Sunxiuqinia</taxon>
    </lineage>
</organism>
<evidence type="ECO:0000313" key="8">
    <source>
        <dbReference type="Proteomes" id="UP000036958"/>
    </source>
</evidence>
<dbReference type="Proteomes" id="UP000036958">
    <property type="component" value="Unassembled WGS sequence"/>
</dbReference>
<evidence type="ECO:0000256" key="4">
    <source>
        <dbReference type="ARBA" id="ARBA00023163"/>
    </source>
</evidence>
<gene>
    <name evidence="7" type="ORF">NC99_12670</name>
</gene>